<feature type="region of interest" description="Disordered" evidence="1">
    <location>
        <begin position="196"/>
        <end position="218"/>
    </location>
</feature>
<dbReference type="AlphaFoldDB" id="A0A9E3HCG4"/>
<dbReference type="SUPFAM" id="SSF53474">
    <property type="entry name" value="alpha/beta-Hydrolases"/>
    <property type="match status" value="1"/>
</dbReference>
<dbReference type="Proteomes" id="UP000813215">
    <property type="component" value="Unassembled WGS sequence"/>
</dbReference>
<protein>
    <submittedName>
        <fullName evidence="3">Uncharacterized protein</fullName>
    </submittedName>
</protein>
<gene>
    <name evidence="3" type="ORF">KME28_25805</name>
</gene>
<reference evidence="3" key="2">
    <citation type="journal article" date="2022" name="Microbiol. Resour. Announc.">
        <title>Metagenome Sequencing to Explore Phylogenomics of Terrestrial Cyanobacteria.</title>
        <authorList>
            <person name="Ward R.D."/>
            <person name="Stajich J.E."/>
            <person name="Johansen J.R."/>
            <person name="Huntemann M."/>
            <person name="Clum A."/>
            <person name="Foster B."/>
            <person name="Foster B."/>
            <person name="Roux S."/>
            <person name="Palaniappan K."/>
            <person name="Varghese N."/>
            <person name="Mukherjee S."/>
            <person name="Reddy T.B.K."/>
            <person name="Daum C."/>
            <person name="Copeland A."/>
            <person name="Chen I.A."/>
            <person name="Ivanova N.N."/>
            <person name="Kyrpides N.C."/>
            <person name="Shapiro N."/>
            <person name="Eloe-Fadrosh E.A."/>
            <person name="Pietrasiak N."/>
        </authorList>
    </citation>
    <scope>NUCLEOTIDE SEQUENCE</scope>
    <source>
        <strain evidence="3">HA4357-MV3</strain>
    </source>
</reference>
<feature type="transmembrane region" description="Helical" evidence="2">
    <location>
        <begin position="70"/>
        <end position="92"/>
    </location>
</feature>
<evidence type="ECO:0000313" key="4">
    <source>
        <dbReference type="Proteomes" id="UP000813215"/>
    </source>
</evidence>
<sequence length="218" mass="24269">MSIIICPGIHTQELTKNFLMAWRDSVVHSLQSPDSVNILVYPAEVLSSLSGFHLLQFLHKHLGDRLESPVVFICFSAGVVGAIAAASSWQLLGGKIKAFIAIDGWGVPLWGNFPIHRMSHDYFTHWSSKILGGGENNFYADPAVDHLEMWRSPQTVQGWWVDSSFGESSSQQSLTAAEFLHKLLVRYEKISPESISSKEEIADQGSGMGDKEYMEDKE</sequence>
<keyword evidence="2" id="KW-1133">Transmembrane helix</keyword>
<name>A0A9E3HCG4_9NOST</name>
<evidence type="ECO:0000313" key="3">
    <source>
        <dbReference type="EMBL" id="MBW4435034.1"/>
    </source>
</evidence>
<feature type="compositionally biased region" description="Basic and acidic residues" evidence="1">
    <location>
        <begin position="209"/>
        <end position="218"/>
    </location>
</feature>
<evidence type="ECO:0000256" key="2">
    <source>
        <dbReference type="SAM" id="Phobius"/>
    </source>
</evidence>
<dbReference type="InterPro" id="IPR029058">
    <property type="entry name" value="AB_hydrolase_fold"/>
</dbReference>
<comment type="caution">
    <text evidence="3">The sequence shown here is derived from an EMBL/GenBank/DDBJ whole genome shotgun (WGS) entry which is preliminary data.</text>
</comment>
<keyword evidence="2" id="KW-0472">Membrane</keyword>
<keyword evidence="2" id="KW-0812">Transmembrane</keyword>
<proteinExistence type="predicted"/>
<organism evidence="3 4">
    <name type="scientific">Pelatocladus maniniholoensis HA4357-MV3</name>
    <dbReference type="NCBI Taxonomy" id="1117104"/>
    <lineage>
        <taxon>Bacteria</taxon>
        <taxon>Bacillati</taxon>
        <taxon>Cyanobacteriota</taxon>
        <taxon>Cyanophyceae</taxon>
        <taxon>Nostocales</taxon>
        <taxon>Nostocaceae</taxon>
        <taxon>Pelatocladus</taxon>
    </lineage>
</organism>
<dbReference type="EMBL" id="JAHHHW010000150">
    <property type="protein sequence ID" value="MBW4435034.1"/>
    <property type="molecule type" value="Genomic_DNA"/>
</dbReference>
<accession>A0A9E3HCG4</accession>
<reference evidence="3" key="1">
    <citation type="submission" date="2021-05" db="EMBL/GenBank/DDBJ databases">
        <authorList>
            <person name="Pietrasiak N."/>
            <person name="Ward R."/>
            <person name="Stajich J.E."/>
            <person name="Kurbessoian T."/>
        </authorList>
    </citation>
    <scope>NUCLEOTIDE SEQUENCE</scope>
    <source>
        <strain evidence="3">HA4357-MV3</strain>
    </source>
</reference>
<evidence type="ECO:0000256" key="1">
    <source>
        <dbReference type="SAM" id="MobiDB-lite"/>
    </source>
</evidence>